<comment type="similarity">
    <text evidence="1">Belongs to the universal stress protein A family.</text>
</comment>
<organism evidence="3 4">
    <name type="scientific">Streptosporangium lutulentum</name>
    <dbReference type="NCBI Taxonomy" id="1461250"/>
    <lineage>
        <taxon>Bacteria</taxon>
        <taxon>Bacillati</taxon>
        <taxon>Actinomycetota</taxon>
        <taxon>Actinomycetes</taxon>
        <taxon>Streptosporangiales</taxon>
        <taxon>Streptosporangiaceae</taxon>
        <taxon>Streptosporangium</taxon>
    </lineage>
</organism>
<protein>
    <submittedName>
        <fullName evidence="3">Nucleotide-binding universal stress UspA family protein</fullName>
    </submittedName>
</protein>
<dbReference type="InterPro" id="IPR006015">
    <property type="entry name" value="Universal_stress_UspA"/>
</dbReference>
<dbReference type="Pfam" id="PF00582">
    <property type="entry name" value="Usp"/>
    <property type="match status" value="2"/>
</dbReference>
<comment type="caution">
    <text evidence="3">The sequence shown here is derived from an EMBL/GenBank/DDBJ whole genome shotgun (WGS) entry which is preliminary data.</text>
</comment>
<reference evidence="3 4" key="1">
    <citation type="submission" date="2023-07" db="EMBL/GenBank/DDBJ databases">
        <title>Sequencing the genomes of 1000 actinobacteria strains.</title>
        <authorList>
            <person name="Klenk H.-P."/>
        </authorList>
    </citation>
    <scope>NUCLEOTIDE SEQUENCE [LARGE SCALE GENOMIC DNA]</scope>
    <source>
        <strain evidence="3 4">DSM 46740</strain>
    </source>
</reference>
<dbReference type="Proteomes" id="UP001225356">
    <property type="component" value="Unassembled WGS sequence"/>
</dbReference>
<dbReference type="PRINTS" id="PR01438">
    <property type="entry name" value="UNVRSLSTRESS"/>
</dbReference>
<dbReference type="Gene3D" id="3.40.50.620">
    <property type="entry name" value="HUPs"/>
    <property type="match status" value="2"/>
</dbReference>
<evidence type="ECO:0000313" key="3">
    <source>
        <dbReference type="EMBL" id="MDP9841460.1"/>
    </source>
</evidence>
<feature type="domain" description="UspA" evidence="2">
    <location>
        <begin position="8"/>
        <end position="142"/>
    </location>
</feature>
<evidence type="ECO:0000313" key="4">
    <source>
        <dbReference type="Proteomes" id="UP001225356"/>
    </source>
</evidence>
<feature type="domain" description="UspA" evidence="2">
    <location>
        <begin position="151"/>
        <end position="273"/>
    </location>
</feature>
<gene>
    <name evidence="3" type="ORF">J2853_000671</name>
</gene>
<dbReference type="PANTHER" id="PTHR46553">
    <property type="entry name" value="ADENINE NUCLEOTIDE ALPHA HYDROLASES-LIKE SUPERFAMILY PROTEIN"/>
    <property type="match status" value="1"/>
</dbReference>
<dbReference type="PANTHER" id="PTHR46553:SF3">
    <property type="entry name" value="ADENINE NUCLEOTIDE ALPHA HYDROLASES-LIKE SUPERFAMILY PROTEIN"/>
    <property type="match status" value="1"/>
</dbReference>
<evidence type="ECO:0000259" key="2">
    <source>
        <dbReference type="Pfam" id="PF00582"/>
    </source>
</evidence>
<accession>A0ABT9Q4U6</accession>
<evidence type="ECO:0000256" key="1">
    <source>
        <dbReference type="ARBA" id="ARBA00008791"/>
    </source>
</evidence>
<dbReference type="InterPro" id="IPR006016">
    <property type="entry name" value="UspA"/>
</dbReference>
<sequence length="282" mass="30684">MRAGDEGRPVVVGYDGSKASEQALRWGIEEARMRFDPLVVCYAWQWPSLSIPFSRETAEIIRRMSRHVLGMGVDLARDLAPRVRVLGEVVEGSPSAVLVSESVAAEMVVIGPRGWGDVEESRIGPTAVQLLSHARSPVTVVKEASHPRTNRVAVGVEGVSPGSLELAVAFEEARLRKASLLAVCLCPEGMEDTRQPAVRFNTNIAVWEEKYSGVNVETVVETHPHAEVLRRAADRSDLLVIGDHESDDPVGLPIGPLCQSLLREASCPVVVVPSRMLSMSPW</sequence>
<dbReference type="InterPro" id="IPR014729">
    <property type="entry name" value="Rossmann-like_a/b/a_fold"/>
</dbReference>
<keyword evidence="4" id="KW-1185">Reference proteome</keyword>
<dbReference type="SUPFAM" id="SSF52402">
    <property type="entry name" value="Adenine nucleotide alpha hydrolases-like"/>
    <property type="match status" value="2"/>
</dbReference>
<name>A0ABT9Q4U6_9ACTN</name>
<dbReference type="EMBL" id="JAUSQU010000001">
    <property type="protein sequence ID" value="MDP9841460.1"/>
    <property type="molecule type" value="Genomic_DNA"/>
</dbReference>
<dbReference type="RefSeq" id="WP_307554815.1">
    <property type="nucleotide sequence ID" value="NZ_JAUSQU010000001.1"/>
</dbReference>
<proteinExistence type="inferred from homology"/>